<organism evidence="1 2">
    <name type="scientific">Priestia megaterium</name>
    <name type="common">Bacillus megaterium</name>
    <dbReference type="NCBI Taxonomy" id="1404"/>
    <lineage>
        <taxon>Bacteria</taxon>
        <taxon>Bacillati</taxon>
        <taxon>Bacillota</taxon>
        <taxon>Bacilli</taxon>
        <taxon>Bacillales</taxon>
        <taxon>Bacillaceae</taxon>
        <taxon>Priestia</taxon>
    </lineage>
</organism>
<dbReference type="EMBL" id="CP045267">
    <property type="protein sequence ID" value="QJX74689.1"/>
    <property type="molecule type" value="Genomic_DNA"/>
</dbReference>
<dbReference type="GO" id="GO:0006355">
    <property type="term" value="P:regulation of DNA-templated transcription"/>
    <property type="evidence" value="ECO:0007669"/>
    <property type="project" value="InterPro"/>
</dbReference>
<evidence type="ECO:0000313" key="2">
    <source>
        <dbReference type="Proteomes" id="UP000501076"/>
    </source>
</evidence>
<evidence type="ECO:0008006" key="3">
    <source>
        <dbReference type="Google" id="ProtNLM"/>
    </source>
</evidence>
<gene>
    <name evidence="1" type="ORF">FDZ14_00295</name>
</gene>
<accession>A0A6M6DQ15</accession>
<dbReference type="RefSeq" id="WP_171776410.1">
    <property type="nucleotide sequence ID" value="NZ_CP045267.1"/>
</dbReference>
<dbReference type="InterPro" id="IPR013321">
    <property type="entry name" value="Arc_rbn_hlx_hlx"/>
</dbReference>
<dbReference type="Proteomes" id="UP000501076">
    <property type="component" value="Plasmid pFDU301E"/>
</dbReference>
<geneLocation type="plasmid" evidence="2">
    <name>pfdu301e</name>
</geneLocation>
<proteinExistence type="predicted"/>
<name>A0A6M6DQ15_PRIMG</name>
<evidence type="ECO:0000313" key="1">
    <source>
        <dbReference type="EMBL" id="QJX74689.1"/>
    </source>
</evidence>
<dbReference type="Gene3D" id="1.10.1220.10">
    <property type="entry name" value="Met repressor-like"/>
    <property type="match status" value="1"/>
</dbReference>
<protein>
    <recommendedName>
        <fullName evidence="3">Ribbon-helix-helix protein CopG domain-containing protein</fullName>
    </recommendedName>
</protein>
<sequence length="86" mass="10031">MEIKVRNVCPVAVSKVDRLAKEKGLSRQAFLKEQIETLSIMKEVEKQEQAIDDLYDRTIDTMQRCSDAMTNMDRTFNKLFGEDEEE</sequence>
<reference evidence="1 2" key="1">
    <citation type="submission" date="2019-10" db="EMBL/GenBank/DDBJ databases">
        <title>Complete genome sequences for adaption low water activity.</title>
        <authorList>
            <person name="Zhao L."/>
            <person name="Zhong J."/>
        </authorList>
    </citation>
    <scope>NUCLEOTIDE SEQUENCE [LARGE SCALE GENOMIC DNA]</scope>
    <source>
        <strain evidence="1 2">FDU301</strain>
        <plasmid evidence="2">pfdu301e</plasmid>
    </source>
</reference>
<dbReference type="AlphaFoldDB" id="A0A6M6DQ15"/>
<keyword evidence="1" id="KW-0614">Plasmid</keyword>